<dbReference type="HOGENOM" id="CLU_010194_44_4_1"/>
<reference evidence="3" key="4">
    <citation type="journal article" date="2015" name="G3 (Bethesda)">
        <title>Genome sequences of three phytopathogenic species of the Magnaporthaceae family of fungi.</title>
        <authorList>
            <person name="Okagaki L.H."/>
            <person name="Nunes C.C."/>
            <person name="Sailsbery J."/>
            <person name="Clay B."/>
            <person name="Brown D."/>
            <person name="John T."/>
            <person name="Oh Y."/>
            <person name="Young N."/>
            <person name="Fitzgerald M."/>
            <person name="Haas B.J."/>
            <person name="Zeng Q."/>
            <person name="Young S."/>
            <person name="Adiconis X."/>
            <person name="Fan L."/>
            <person name="Levin J.Z."/>
            <person name="Mitchell T.K."/>
            <person name="Okubara P.A."/>
            <person name="Farman M.L."/>
            <person name="Kohn L.M."/>
            <person name="Birren B."/>
            <person name="Ma L.-J."/>
            <person name="Dean R.A."/>
        </authorList>
    </citation>
    <scope>NUCLEOTIDE SEQUENCE</scope>
    <source>
        <strain evidence="3">R3-111a-1</strain>
    </source>
</reference>
<dbReference type="AlphaFoldDB" id="J3P655"/>
<proteinExistence type="predicted"/>
<protein>
    <submittedName>
        <fullName evidence="2 3">Uncharacterized protein</fullName>
    </submittedName>
</protein>
<evidence type="ECO:0000313" key="2">
    <source>
        <dbReference type="EMBL" id="EJT72128.1"/>
    </source>
</evidence>
<dbReference type="Gene3D" id="3.40.50.720">
    <property type="entry name" value="NAD(P)-binding Rossmann-like Domain"/>
    <property type="match status" value="1"/>
</dbReference>
<dbReference type="STRING" id="644352.J3P655"/>
<dbReference type="InterPro" id="IPR036291">
    <property type="entry name" value="NAD(P)-bd_dom_sf"/>
</dbReference>
<evidence type="ECO:0000313" key="3">
    <source>
        <dbReference type="EnsemblFungi" id="EJT72128"/>
    </source>
</evidence>
<dbReference type="PANTHER" id="PTHR43157:SF22">
    <property type="entry name" value="SHORT-CHAIN DEHYDROGENASE_REDUCTASE PHMF"/>
    <property type="match status" value="1"/>
</dbReference>
<dbReference type="Pfam" id="PF00106">
    <property type="entry name" value="adh_short"/>
    <property type="match status" value="1"/>
</dbReference>
<evidence type="ECO:0000256" key="1">
    <source>
        <dbReference type="ARBA" id="ARBA00023002"/>
    </source>
</evidence>
<dbReference type="SUPFAM" id="SSF51735">
    <property type="entry name" value="NAD(P)-binding Rossmann-fold domains"/>
    <property type="match status" value="1"/>
</dbReference>
<dbReference type="InterPro" id="IPR002347">
    <property type="entry name" value="SDR_fam"/>
</dbReference>
<sequence length="322" mass="33313">MPAPVSPNTLVARQASEDQPPLSIKGDLAKLRWAVNNPPADPAVSFAGKTILVTGANTGLGFAAALSYAAKDASRLILGVRSAAKGEAAAQDISARTGMPAASIVVATVDLASLDSVRGFAARLADVAPRLDVALLNAGLASPKFGLGSAGWEAAVQVNVLGSALLAVLVLPLLQAAADSGGQPHLTFVNSIAHADVEREWLAGSGGSLLQAANDEATFDARKHYGMVKLLAMAAMRAIARSPAAEGVDASRRPRIVVNSCCPYLCKTDLGREFPLIQKAVTAVFQALFARSAEEGARTLVGATVLGPESHGRFWHHDLLYP</sequence>
<dbReference type="PRINTS" id="PR00081">
    <property type="entry name" value="GDHRDH"/>
</dbReference>
<keyword evidence="1" id="KW-0560">Oxidoreductase</keyword>
<gene>
    <name evidence="3" type="primary">20349454</name>
    <name evidence="2" type="ORF">GGTG_08996</name>
</gene>
<dbReference type="GO" id="GO:0016491">
    <property type="term" value="F:oxidoreductase activity"/>
    <property type="evidence" value="ECO:0007669"/>
    <property type="project" value="UniProtKB-KW"/>
</dbReference>
<keyword evidence="4" id="KW-1185">Reference proteome</keyword>
<dbReference type="eggNOG" id="KOG1208">
    <property type="taxonomic scope" value="Eukaryota"/>
</dbReference>
<organism evidence="2">
    <name type="scientific">Gaeumannomyces tritici (strain R3-111a-1)</name>
    <name type="common">Wheat and barley take-all root rot fungus</name>
    <name type="synonym">Gaeumannomyces graminis var. tritici</name>
    <dbReference type="NCBI Taxonomy" id="644352"/>
    <lineage>
        <taxon>Eukaryota</taxon>
        <taxon>Fungi</taxon>
        <taxon>Dikarya</taxon>
        <taxon>Ascomycota</taxon>
        <taxon>Pezizomycotina</taxon>
        <taxon>Sordariomycetes</taxon>
        <taxon>Sordariomycetidae</taxon>
        <taxon>Magnaporthales</taxon>
        <taxon>Magnaporthaceae</taxon>
        <taxon>Gaeumannomyces</taxon>
    </lineage>
</organism>
<dbReference type="GeneID" id="20349454"/>
<reference evidence="2" key="3">
    <citation type="submission" date="2010-09" db="EMBL/GenBank/DDBJ databases">
        <title>Annotation of Gaeumannomyces graminis var. tritici R3-111a-1.</title>
        <authorList>
            <consortium name="The Broad Institute Genome Sequencing Platform"/>
            <person name="Ma L.-J."/>
            <person name="Dead R."/>
            <person name="Young S.K."/>
            <person name="Zeng Q."/>
            <person name="Gargeya S."/>
            <person name="Fitzgerald M."/>
            <person name="Haas B."/>
            <person name="Abouelleil A."/>
            <person name="Alvarado L."/>
            <person name="Arachchi H.M."/>
            <person name="Berlin A."/>
            <person name="Brown A."/>
            <person name="Chapman S.B."/>
            <person name="Chen Z."/>
            <person name="Dunbar C."/>
            <person name="Freedman E."/>
            <person name="Gearin G."/>
            <person name="Gellesch M."/>
            <person name="Goldberg J."/>
            <person name="Griggs A."/>
            <person name="Gujja S."/>
            <person name="Heiman D."/>
            <person name="Howarth C."/>
            <person name="Larson L."/>
            <person name="Lui A."/>
            <person name="MacDonald P.J.P."/>
            <person name="Mehta T."/>
            <person name="Montmayeur A."/>
            <person name="Murphy C."/>
            <person name="Neiman D."/>
            <person name="Pearson M."/>
            <person name="Priest M."/>
            <person name="Roberts A."/>
            <person name="Saif S."/>
            <person name="Shea T."/>
            <person name="Shenoy N."/>
            <person name="Sisk P."/>
            <person name="Stolte C."/>
            <person name="Sykes S."/>
            <person name="Yandava C."/>
            <person name="Wortman J."/>
            <person name="Nusbaum C."/>
            <person name="Birren B."/>
        </authorList>
    </citation>
    <scope>NUCLEOTIDE SEQUENCE</scope>
    <source>
        <strain evidence="2">R3-111a-1</strain>
    </source>
</reference>
<dbReference type="OrthoDB" id="542013at2759"/>
<dbReference type="EnsemblFungi" id="EJT72128">
    <property type="protein sequence ID" value="EJT72128"/>
    <property type="gene ID" value="GGTG_08996"/>
</dbReference>
<name>J3P655_GAET3</name>
<dbReference type="PANTHER" id="PTHR43157">
    <property type="entry name" value="PHOSPHATIDYLINOSITOL-GLYCAN BIOSYNTHESIS CLASS F PROTEIN-RELATED"/>
    <property type="match status" value="1"/>
</dbReference>
<dbReference type="RefSeq" id="XP_009225102.1">
    <property type="nucleotide sequence ID" value="XM_009226838.1"/>
</dbReference>
<dbReference type="VEuPathDB" id="FungiDB:GGTG_08996"/>
<dbReference type="EMBL" id="GL385399">
    <property type="protein sequence ID" value="EJT72128.1"/>
    <property type="molecule type" value="Genomic_DNA"/>
</dbReference>
<dbReference type="Proteomes" id="UP000006039">
    <property type="component" value="Unassembled WGS sequence"/>
</dbReference>
<reference evidence="4" key="1">
    <citation type="submission" date="2010-07" db="EMBL/GenBank/DDBJ databases">
        <title>The genome sequence of Gaeumannomyces graminis var. tritici strain R3-111a-1.</title>
        <authorList>
            <consortium name="The Broad Institute Genome Sequencing Platform"/>
            <person name="Ma L.-J."/>
            <person name="Dead R."/>
            <person name="Young S."/>
            <person name="Zeng Q."/>
            <person name="Koehrsen M."/>
            <person name="Alvarado L."/>
            <person name="Berlin A."/>
            <person name="Chapman S.B."/>
            <person name="Chen Z."/>
            <person name="Freedman E."/>
            <person name="Gellesch M."/>
            <person name="Goldberg J."/>
            <person name="Griggs A."/>
            <person name="Gujja S."/>
            <person name="Heilman E.R."/>
            <person name="Heiman D."/>
            <person name="Hepburn T."/>
            <person name="Howarth C."/>
            <person name="Jen D."/>
            <person name="Larson L."/>
            <person name="Mehta T."/>
            <person name="Neiman D."/>
            <person name="Pearson M."/>
            <person name="Roberts A."/>
            <person name="Saif S."/>
            <person name="Shea T."/>
            <person name="Shenoy N."/>
            <person name="Sisk P."/>
            <person name="Stolte C."/>
            <person name="Sykes S."/>
            <person name="Walk T."/>
            <person name="White J."/>
            <person name="Yandava C."/>
            <person name="Haas B."/>
            <person name="Nusbaum C."/>
            <person name="Birren B."/>
        </authorList>
    </citation>
    <scope>NUCLEOTIDE SEQUENCE [LARGE SCALE GENOMIC DNA]</scope>
    <source>
        <strain evidence="4">R3-111a-1</strain>
    </source>
</reference>
<reference evidence="2" key="2">
    <citation type="submission" date="2010-07" db="EMBL/GenBank/DDBJ databases">
        <authorList>
            <consortium name="The Broad Institute Genome Sequencing Platform"/>
            <consortium name="Broad Institute Genome Sequencing Center for Infectious Disease"/>
            <person name="Ma L.-J."/>
            <person name="Dead R."/>
            <person name="Young S."/>
            <person name="Zeng Q."/>
            <person name="Koehrsen M."/>
            <person name="Alvarado L."/>
            <person name="Berlin A."/>
            <person name="Chapman S.B."/>
            <person name="Chen Z."/>
            <person name="Freedman E."/>
            <person name="Gellesch M."/>
            <person name="Goldberg J."/>
            <person name="Griggs A."/>
            <person name="Gujja S."/>
            <person name="Heilman E.R."/>
            <person name="Heiman D."/>
            <person name="Hepburn T."/>
            <person name="Howarth C."/>
            <person name="Jen D."/>
            <person name="Larson L."/>
            <person name="Mehta T."/>
            <person name="Neiman D."/>
            <person name="Pearson M."/>
            <person name="Roberts A."/>
            <person name="Saif S."/>
            <person name="Shea T."/>
            <person name="Shenoy N."/>
            <person name="Sisk P."/>
            <person name="Stolte C."/>
            <person name="Sykes S."/>
            <person name="Walk T."/>
            <person name="White J."/>
            <person name="Yandava C."/>
            <person name="Haas B."/>
            <person name="Nusbaum C."/>
            <person name="Birren B."/>
        </authorList>
    </citation>
    <scope>NUCLEOTIDE SEQUENCE</scope>
    <source>
        <strain evidence="2">R3-111a-1</strain>
    </source>
</reference>
<accession>J3P655</accession>
<reference evidence="3" key="5">
    <citation type="submission" date="2018-04" db="UniProtKB">
        <authorList>
            <consortium name="EnsemblFungi"/>
        </authorList>
    </citation>
    <scope>IDENTIFICATION</scope>
    <source>
        <strain evidence="3">R3-111a-1</strain>
    </source>
</reference>
<evidence type="ECO:0000313" key="4">
    <source>
        <dbReference type="Proteomes" id="UP000006039"/>
    </source>
</evidence>